<dbReference type="Proteomes" id="UP000050668">
    <property type="component" value="Unassembled WGS sequence"/>
</dbReference>
<dbReference type="PANTHER" id="PTHR30461:SF26">
    <property type="entry name" value="RESOLVASE HOMOLOG YNEB"/>
    <property type="match status" value="1"/>
</dbReference>
<dbReference type="EMBL" id="LGRV01000003">
    <property type="protein sequence ID" value="KOS69310.1"/>
    <property type="molecule type" value="Genomic_DNA"/>
</dbReference>
<dbReference type="CDD" id="cd00338">
    <property type="entry name" value="Ser_Recombinase"/>
    <property type="match status" value="1"/>
</dbReference>
<sequence>MMNEQRSAVVYCRVSTEKETQSSSLERQEEELVSYAKQQDYKVKGVFKDKHSGYDVEREGLLEMLDFIKEEGVSALFVQDETRLGRGNARMAVLHLLQKTETDVFSMQDAGTVQLNEMDTMLLEILAIVEEYQRKIHNAKIRRGMRRAVENGYRPEKNLSNRGNPLGQERKEVPIEEIIQLRNKGFTFQEIATTLRGLGFNVSKATVHRRYQEYQERLEGK</sequence>
<comment type="similarity">
    <text evidence="1">Belongs to the site-specific recombinase resolvase family.</text>
</comment>
<comment type="caution">
    <text evidence="3">The sequence shown here is derived from an EMBL/GenBank/DDBJ whole genome shotgun (WGS) entry which is preliminary data.</text>
</comment>
<evidence type="ECO:0000313" key="4">
    <source>
        <dbReference type="Proteomes" id="UP000050668"/>
    </source>
</evidence>
<organism evidence="3 4">
    <name type="scientific">Lysinibacillus contaminans</name>
    <dbReference type="NCBI Taxonomy" id="1293441"/>
    <lineage>
        <taxon>Bacteria</taxon>
        <taxon>Bacillati</taxon>
        <taxon>Bacillota</taxon>
        <taxon>Bacilli</taxon>
        <taxon>Bacillales</taxon>
        <taxon>Bacillaceae</taxon>
        <taxon>Lysinibacillus</taxon>
    </lineage>
</organism>
<dbReference type="PROSITE" id="PS51736">
    <property type="entry name" value="RECOMBINASES_3"/>
    <property type="match status" value="1"/>
</dbReference>
<dbReference type="RefSeq" id="WP_053584173.1">
    <property type="nucleotide sequence ID" value="NZ_LGRV01000003.1"/>
</dbReference>
<evidence type="ECO:0000259" key="2">
    <source>
        <dbReference type="PROSITE" id="PS51736"/>
    </source>
</evidence>
<gene>
    <name evidence="3" type="ORF">AEA09_12570</name>
</gene>
<dbReference type="Gene3D" id="3.40.50.1390">
    <property type="entry name" value="Resolvase, N-terminal catalytic domain"/>
    <property type="match status" value="1"/>
</dbReference>
<dbReference type="InterPro" id="IPR006119">
    <property type="entry name" value="Resolv_N"/>
</dbReference>
<dbReference type="PANTHER" id="PTHR30461">
    <property type="entry name" value="DNA-INVERTASE FROM LAMBDOID PROPHAGE"/>
    <property type="match status" value="1"/>
</dbReference>
<dbReference type="Pfam" id="PF00239">
    <property type="entry name" value="Resolvase"/>
    <property type="match status" value="1"/>
</dbReference>
<dbReference type="SUPFAM" id="SSF53041">
    <property type="entry name" value="Resolvase-like"/>
    <property type="match status" value="1"/>
</dbReference>
<name>A0ABR5K3F8_9BACI</name>
<accession>A0ABR5K3F8</accession>
<evidence type="ECO:0000313" key="3">
    <source>
        <dbReference type="EMBL" id="KOS69310.1"/>
    </source>
</evidence>
<feature type="domain" description="Resolvase/invertase-type recombinase catalytic" evidence="2">
    <location>
        <begin position="7"/>
        <end position="152"/>
    </location>
</feature>
<dbReference type="SMART" id="SM00857">
    <property type="entry name" value="Resolvase"/>
    <property type="match status" value="1"/>
</dbReference>
<dbReference type="InterPro" id="IPR036162">
    <property type="entry name" value="Resolvase-like_N_sf"/>
</dbReference>
<proteinExistence type="inferred from homology"/>
<evidence type="ECO:0000256" key="1">
    <source>
        <dbReference type="ARBA" id="ARBA00009913"/>
    </source>
</evidence>
<protein>
    <submittedName>
        <fullName evidence="3">Resolvase</fullName>
    </submittedName>
</protein>
<dbReference type="InterPro" id="IPR050639">
    <property type="entry name" value="SSR_resolvase"/>
</dbReference>
<keyword evidence="4" id="KW-1185">Reference proteome</keyword>
<reference evidence="4" key="1">
    <citation type="submission" date="2015-07" db="EMBL/GenBank/DDBJ databases">
        <title>Fjat-14205 dsm 2895.</title>
        <authorList>
            <person name="Liu B."/>
            <person name="Wang J."/>
            <person name="Zhu Y."/>
            <person name="Liu G."/>
            <person name="Chen Q."/>
            <person name="Chen Z."/>
            <person name="Lan J."/>
            <person name="Che J."/>
            <person name="Ge C."/>
            <person name="Shi H."/>
            <person name="Pan Z."/>
            <person name="Liu X."/>
        </authorList>
    </citation>
    <scope>NUCLEOTIDE SEQUENCE [LARGE SCALE GENOMIC DNA]</scope>
    <source>
        <strain evidence="4">DSM 25560</strain>
    </source>
</reference>